<evidence type="ECO:0000313" key="7">
    <source>
        <dbReference type="EMBL" id="KAF0475805.1"/>
    </source>
</evidence>
<dbReference type="GO" id="GO:0022857">
    <property type="term" value="F:transmembrane transporter activity"/>
    <property type="evidence" value="ECO:0007669"/>
    <property type="project" value="InterPro"/>
</dbReference>
<dbReference type="Proteomes" id="UP000439903">
    <property type="component" value="Unassembled WGS sequence"/>
</dbReference>
<dbReference type="Gene3D" id="1.20.1250.20">
    <property type="entry name" value="MFS general substrate transporter like domains"/>
    <property type="match status" value="1"/>
</dbReference>
<dbReference type="PANTHER" id="PTHR23502">
    <property type="entry name" value="MAJOR FACILITATOR SUPERFAMILY"/>
    <property type="match status" value="1"/>
</dbReference>
<dbReference type="OrthoDB" id="3936150at2759"/>
<evidence type="ECO:0000259" key="6">
    <source>
        <dbReference type="PROSITE" id="PS50850"/>
    </source>
</evidence>
<evidence type="ECO:0000313" key="8">
    <source>
        <dbReference type="Proteomes" id="UP000439903"/>
    </source>
</evidence>
<comment type="subcellular location">
    <subcellularLocation>
        <location evidence="1">Membrane</location>
        <topology evidence="1">Multi-pass membrane protein</topology>
    </subcellularLocation>
</comment>
<feature type="transmembrane region" description="Helical" evidence="5">
    <location>
        <begin position="327"/>
        <end position="351"/>
    </location>
</feature>
<organism evidence="7 8">
    <name type="scientific">Gigaspora margarita</name>
    <dbReference type="NCBI Taxonomy" id="4874"/>
    <lineage>
        <taxon>Eukaryota</taxon>
        <taxon>Fungi</taxon>
        <taxon>Fungi incertae sedis</taxon>
        <taxon>Mucoromycota</taxon>
        <taxon>Glomeromycotina</taxon>
        <taxon>Glomeromycetes</taxon>
        <taxon>Diversisporales</taxon>
        <taxon>Gigasporaceae</taxon>
        <taxon>Gigaspora</taxon>
    </lineage>
</organism>
<keyword evidence="4 5" id="KW-0472">Membrane</keyword>
<dbReference type="InterPro" id="IPR011701">
    <property type="entry name" value="MFS"/>
</dbReference>
<keyword evidence="8" id="KW-1185">Reference proteome</keyword>
<evidence type="ECO:0000256" key="3">
    <source>
        <dbReference type="ARBA" id="ARBA00022989"/>
    </source>
</evidence>
<dbReference type="PROSITE" id="PS50850">
    <property type="entry name" value="MFS"/>
    <property type="match status" value="1"/>
</dbReference>
<feature type="transmembrane region" description="Helical" evidence="5">
    <location>
        <begin position="205"/>
        <end position="228"/>
    </location>
</feature>
<reference evidence="7 8" key="1">
    <citation type="journal article" date="2019" name="Environ. Microbiol.">
        <title>At the nexus of three kingdoms: the genome of the mycorrhizal fungus Gigaspora margarita provides insights into plant, endobacterial and fungal interactions.</title>
        <authorList>
            <person name="Venice F."/>
            <person name="Ghignone S."/>
            <person name="Salvioli di Fossalunga A."/>
            <person name="Amselem J."/>
            <person name="Novero M."/>
            <person name="Xianan X."/>
            <person name="Sedzielewska Toro K."/>
            <person name="Morin E."/>
            <person name="Lipzen A."/>
            <person name="Grigoriev I.V."/>
            <person name="Henrissat B."/>
            <person name="Martin F.M."/>
            <person name="Bonfante P."/>
        </authorList>
    </citation>
    <scope>NUCLEOTIDE SEQUENCE [LARGE SCALE GENOMIC DNA]</scope>
    <source>
        <strain evidence="7 8">BEG34</strain>
    </source>
</reference>
<dbReference type="AlphaFoldDB" id="A0A8H3XK17"/>
<evidence type="ECO:0000256" key="1">
    <source>
        <dbReference type="ARBA" id="ARBA00004141"/>
    </source>
</evidence>
<protein>
    <submittedName>
        <fullName evidence="7">MFS general substrate transporter</fullName>
    </submittedName>
</protein>
<keyword evidence="3 5" id="KW-1133">Transmembrane helix</keyword>
<dbReference type="EMBL" id="WTPW01000839">
    <property type="protein sequence ID" value="KAF0475805.1"/>
    <property type="molecule type" value="Genomic_DNA"/>
</dbReference>
<feature type="transmembrane region" description="Helical" evidence="5">
    <location>
        <begin position="173"/>
        <end position="193"/>
    </location>
</feature>
<evidence type="ECO:0000256" key="2">
    <source>
        <dbReference type="ARBA" id="ARBA00022692"/>
    </source>
</evidence>
<sequence>MTRSIITEVSEASEDYEAVEINEVDEATDFNLANEVDEATDFTLNNEVDEAMDFASNNEVDEFTDITVLTVATEFTKDIESTNNPKYWPSRKKNLILSIVAILGTVIIITSKILYPALITLRKEFDTSEVASIVCAAYSDRFATRRKVLLLSMIVFIIPSILCTLANRIWQLLILTAIQACGSSSSLSMGAGIISDIYFPKDRGFAYGIFSLAPATIMGTASGDYIIQYLNWRWIYYSLALYGGSIFLLILFFIPETCYQIKQRNTTKNTKKKFNPCAPLKLLGYPNFILIAIYMDIVLSMIVLQSISAARNFSSRSYNLAPSSIGLLYLAPTLGGCFGGVFGASFGTYIVYNSLSPYLVDVCPSLSASAIALSECIRFIMAGTFSVFGSLLEDSLGTGWYYTLISSLCLLPTFFLVLVYFNGNRWKVKFFREN</sequence>
<proteinExistence type="predicted"/>
<feature type="transmembrane region" description="Helical" evidence="5">
    <location>
        <begin position="400"/>
        <end position="421"/>
    </location>
</feature>
<dbReference type="InterPro" id="IPR036259">
    <property type="entry name" value="MFS_trans_sf"/>
</dbReference>
<accession>A0A8H3XK17</accession>
<dbReference type="Pfam" id="PF07690">
    <property type="entry name" value="MFS_1"/>
    <property type="match status" value="1"/>
</dbReference>
<dbReference type="GO" id="GO:0005886">
    <property type="term" value="C:plasma membrane"/>
    <property type="evidence" value="ECO:0007669"/>
    <property type="project" value="TreeGrafter"/>
</dbReference>
<keyword evidence="2 5" id="KW-0812">Transmembrane</keyword>
<dbReference type="PANTHER" id="PTHR23502:SF5">
    <property type="entry name" value="QUINIDINE RESISTANCE PROTEIN 3"/>
    <property type="match status" value="1"/>
</dbReference>
<feature type="transmembrane region" description="Helical" evidence="5">
    <location>
        <begin position="234"/>
        <end position="254"/>
    </location>
</feature>
<feature type="domain" description="Major facilitator superfamily (MFS) profile" evidence="6">
    <location>
        <begin position="66"/>
        <end position="434"/>
    </location>
</feature>
<feature type="transmembrane region" description="Helical" evidence="5">
    <location>
        <begin position="95"/>
        <end position="115"/>
    </location>
</feature>
<dbReference type="InterPro" id="IPR020846">
    <property type="entry name" value="MFS_dom"/>
</dbReference>
<name>A0A8H3XK17_GIGMA</name>
<evidence type="ECO:0000256" key="4">
    <source>
        <dbReference type="ARBA" id="ARBA00023136"/>
    </source>
</evidence>
<gene>
    <name evidence="7" type="ORF">F8M41_024524</name>
</gene>
<dbReference type="SUPFAM" id="SSF103473">
    <property type="entry name" value="MFS general substrate transporter"/>
    <property type="match status" value="1"/>
</dbReference>
<comment type="caution">
    <text evidence="7">The sequence shown here is derived from an EMBL/GenBank/DDBJ whole genome shotgun (WGS) entry which is preliminary data.</text>
</comment>
<feature type="transmembrane region" description="Helical" evidence="5">
    <location>
        <begin position="282"/>
        <end position="307"/>
    </location>
</feature>
<feature type="transmembrane region" description="Helical" evidence="5">
    <location>
        <begin position="148"/>
        <end position="167"/>
    </location>
</feature>
<evidence type="ECO:0000256" key="5">
    <source>
        <dbReference type="SAM" id="Phobius"/>
    </source>
</evidence>